<dbReference type="AlphaFoldDB" id="A0A7C1E9S0"/>
<proteinExistence type="predicted"/>
<gene>
    <name evidence="1" type="ORF">ENO04_03460</name>
</gene>
<dbReference type="EMBL" id="DSDY01000110">
    <property type="protein sequence ID" value="HDS10661.1"/>
    <property type="molecule type" value="Genomic_DNA"/>
</dbReference>
<comment type="caution">
    <text evidence="1">The sequence shown here is derived from an EMBL/GenBank/DDBJ whole genome shotgun (WGS) entry which is preliminary data.</text>
</comment>
<accession>A0A7C1E9S0</accession>
<organism evidence="1">
    <name type="scientific">Fervidicoccus fontis</name>
    <dbReference type="NCBI Taxonomy" id="683846"/>
    <lineage>
        <taxon>Archaea</taxon>
        <taxon>Thermoproteota</taxon>
        <taxon>Thermoprotei</taxon>
        <taxon>Fervidicoccales</taxon>
        <taxon>Fervidicoccaceae</taxon>
        <taxon>Fervidicoccus</taxon>
    </lineage>
</organism>
<evidence type="ECO:0000313" key="1">
    <source>
        <dbReference type="EMBL" id="HDS10661.1"/>
    </source>
</evidence>
<reference evidence="1" key="1">
    <citation type="journal article" date="2020" name="mSystems">
        <title>Genome- and Community-Level Interaction Insights into Carbon Utilization and Element Cycling Functions of Hydrothermarchaeota in Hydrothermal Sediment.</title>
        <authorList>
            <person name="Zhou Z."/>
            <person name="Liu Y."/>
            <person name="Xu W."/>
            <person name="Pan J."/>
            <person name="Luo Z.H."/>
            <person name="Li M."/>
        </authorList>
    </citation>
    <scope>NUCLEOTIDE SEQUENCE [LARGE SCALE GENOMIC DNA]</scope>
    <source>
        <strain evidence="1">SpSt-123</strain>
    </source>
</reference>
<name>A0A7C1E9S0_9CREN</name>
<sequence>MKEVLGVKLSRGVIEAEKTIIPPVPQGHSLVKVRELMITPLNILHQHEKPLVGILHGSDIDSGKEVISTGMCNEHGFYNNEFLGWSLTPYPSCGLYSPPESLEDKVLYPLLSIVQDAVDNLEGEVLVVSKGGLLYSLFESAVTMKFRLYSGIGSTHLKKEPLISIDKLKGSSWDTVLVLTIHRALITDVFSLIGDAGKILYTPINRCVSNPLYANCSSCIVKILSTKKVLDNDWIRKIDKHTLSKHIDRINVSYLPLEISKPYIILEFKD</sequence>
<protein>
    <submittedName>
        <fullName evidence="1">Uncharacterized protein</fullName>
    </submittedName>
</protein>